<evidence type="ECO:0000313" key="1">
    <source>
        <dbReference type="EMBL" id="USD22493.1"/>
    </source>
</evidence>
<keyword evidence="2" id="KW-1185">Reference proteome</keyword>
<proteinExistence type="predicted"/>
<dbReference type="RefSeq" id="WP_252084851.1">
    <property type="nucleotide sequence ID" value="NZ_CP092418.1"/>
</dbReference>
<dbReference type="EMBL" id="CP092418">
    <property type="protein sequence ID" value="USD22493.1"/>
    <property type="molecule type" value="Genomic_DNA"/>
</dbReference>
<dbReference type="Proteomes" id="UP001055658">
    <property type="component" value="Chromosome"/>
</dbReference>
<accession>A0ABY4VH58</accession>
<name>A0ABY4VH58_9GAMM</name>
<evidence type="ECO:0000313" key="2">
    <source>
        <dbReference type="Proteomes" id="UP001055658"/>
    </source>
</evidence>
<organism evidence="1 2">
    <name type="scientific">Microbulbifer variabilis</name>
    <dbReference type="NCBI Taxonomy" id="266805"/>
    <lineage>
        <taxon>Bacteria</taxon>
        <taxon>Pseudomonadati</taxon>
        <taxon>Pseudomonadota</taxon>
        <taxon>Gammaproteobacteria</taxon>
        <taxon>Cellvibrionales</taxon>
        <taxon>Microbulbiferaceae</taxon>
        <taxon>Microbulbifer</taxon>
    </lineage>
</organism>
<gene>
    <name evidence="1" type="ORF">MJO52_05015</name>
</gene>
<reference evidence="1" key="1">
    <citation type="submission" date="2022-02" db="EMBL/GenBank/DDBJ databases">
        <title>Coral-associated bacteria.</title>
        <authorList>
            <person name="Tang K."/>
            <person name="Wang X."/>
        </authorList>
    </citation>
    <scope>NUCLEOTIDE SEQUENCE</scope>
    <source>
        <strain evidence="1">SCSIO 43006</strain>
    </source>
</reference>
<protein>
    <submittedName>
        <fullName evidence="1">Uncharacterized protein</fullName>
    </submittedName>
</protein>
<sequence length="73" mass="8076">MGNSLLNNTIKDRRYPKTSLTTIWLADVDTPNGKRLIMTLPNNFNNLIANYLEVPNKLIDGNPINACGTFIAG</sequence>